<feature type="domain" description="Fanconi anemia core complex-associated protein 24 pseudonuclease" evidence="2">
    <location>
        <begin position="131"/>
        <end position="248"/>
    </location>
</feature>
<dbReference type="PANTHER" id="PTHR31786">
    <property type="entry name" value="FANCONI ANEMIA CORE COMPLEX-ASSOCIATED PROTEIN 24"/>
    <property type="match status" value="1"/>
</dbReference>
<organism evidence="3 4">
    <name type="scientific">Scylla paramamosain</name>
    <name type="common">Mud crab</name>
    <dbReference type="NCBI Taxonomy" id="85552"/>
    <lineage>
        <taxon>Eukaryota</taxon>
        <taxon>Metazoa</taxon>
        <taxon>Ecdysozoa</taxon>
        <taxon>Arthropoda</taxon>
        <taxon>Crustacea</taxon>
        <taxon>Multicrustacea</taxon>
        <taxon>Malacostraca</taxon>
        <taxon>Eumalacostraca</taxon>
        <taxon>Eucarida</taxon>
        <taxon>Decapoda</taxon>
        <taxon>Pleocyemata</taxon>
        <taxon>Brachyura</taxon>
        <taxon>Eubrachyura</taxon>
        <taxon>Portunoidea</taxon>
        <taxon>Portunidae</taxon>
        <taxon>Portuninae</taxon>
        <taxon>Scylla</taxon>
    </lineage>
</organism>
<evidence type="ECO:0000313" key="4">
    <source>
        <dbReference type="Proteomes" id="UP001487740"/>
    </source>
</evidence>
<dbReference type="PANTHER" id="PTHR31786:SF2">
    <property type="entry name" value="FANCONI ANEMIA CORE COMPLEX-ASSOCIATED PROTEIN 24"/>
    <property type="match status" value="1"/>
</dbReference>
<dbReference type="Gene3D" id="3.40.50.10130">
    <property type="match status" value="1"/>
</dbReference>
<dbReference type="EMBL" id="JARAKH010000009">
    <property type="protein sequence ID" value="KAK8400734.1"/>
    <property type="molecule type" value="Genomic_DNA"/>
</dbReference>
<comment type="caution">
    <text evidence="3">The sequence shown here is derived from an EMBL/GenBank/DDBJ whole genome shotgun (WGS) entry which is preliminary data.</text>
</comment>
<reference evidence="3 4" key="1">
    <citation type="submission" date="2023-03" db="EMBL/GenBank/DDBJ databases">
        <title>High-quality genome of Scylla paramamosain provides insights in environmental adaptation.</title>
        <authorList>
            <person name="Zhang L."/>
        </authorList>
    </citation>
    <scope>NUCLEOTIDE SEQUENCE [LARGE SCALE GENOMIC DNA]</scope>
    <source>
        <strain evidence="3">LZ_2023a</strain>
        <tissue evidence="3">Muscle</tissue>
    </source>
</reference>
<proteinExistence type="predicted"/>
<sequence length="331" mass="36252">MNGTHEAATNPPSLSRGCQNNGPRGKGSQQRQHLRNNATPPCLRSSSTSREHSPHTRRGTHRGITHGRCHAVFILLPYYGPVDIKGRQLASHGQMQGHGAPYLIEGAEESLRGEVSKMMNKGGGASQTPLVVAPCWQDTQLAALLQPLIPLSYKENLGEADFLPSRNTAVIFITEADIISGGGFRRRVVKFRQSSIISAERRIVVLQNTPLTAQHFNNLQKFISIDLGLPVIPVQSLQETAQLLVRMVASETKIQSNPFRMRPRKMGNHDQQLLHSLTSVVPCLGMQRARALLARFGTLQALAEAPRSAMEEVVGRAAAASVHMFFNGRAE</sequence>
<dbReference type="GO" id="GO:0043240">
    <property type="term" value="C:Fanconi anaemia nuclear complex"/>
    <property type="evidence" value="ECO:0007669"/>
    <property type="project" value="InterPro"/>
</dbReference>
<feature type="region of interest" description="Disordered" evidence="1">
    <location>
        <begin position="1"/>
        <end position="63"/>
    </location>
</feature>
<keyword evidence="4" id="KW-1185">Reference proteome</keyword>
<dbReference type="Gene3D" id="1.10.150.20">
    <property type="entry name" value="5' to 3' exonuclease, C-terminal subdomain"/>
    <property type="match status" value="1"/>
</dbReference>
<name>A0AAW0UM19_SCYPA</name>
<feature type="compositionally biased region" description="Polar residues" evidence="1">
    <location>
        <begin position="10"/>
        <end position="48"/>
    </location>
</feature>
<evidence type="ECO:0000313" key="3">
    <source>
        <dbReference type="EMBL" id="KAK8400734.1"/>
    </source>
</evidence>
<dbReference type="SUPFAM" id="SSF47781">
    <property type="entry name" value="RuvA domain 2-like"/>
    <property type="match status" value="1"/>
</dbReference>
<dbReference type="GO" id="GO:0003682">
    <property type="term" value="F:chromatin binding"/>
    <property type="evidence" value="ECO:0007669"/>
    <property type="project" value="TreeGrafter"/>
</dbReference>
<evidence type="ECO:0000256" key="1">
    <source>
        <dbReference type="SAM" id="MobiDB-lite"/>
    </source>
</evidence>
<dbReference type="InterPro" id="IPR010994">
    <property type="entry name" value="RuvA_2-like"/>
</dbReference>
<protein>
    <recommendedName>
        <fullName evidence="2">Fanconi anemia core complex-associated protein 24 pseudonuclease domain-containing protein</fullName>
    </recommendedName>
</protein>
<gene>
    <name evidence="3" type="ORF">O3P69_002501</name>
</gene>
<dbReference type="Proteomes" id="UP001487740">
    <property type="component" value="Unassembled WGS sequence"/>
</dbReference>
<dbReference type="InterPro" id="IPR040646">
    <property type="entry name" value="PND"/>
</dbReference>
<accession>A0AAW0UM19</accession>
<dbReference type="InterPro" id="IPR026985">
    <property type="entry name" value="FAAP24"/>
</dbReference>
<evidence type="ECO:0000259" key="2">
    <source>
        <dbReference type="Pfam" id="PF17949"/>
    </source>
</evidence>
<dbReference type="AlphaFoldDB" id="A0AAW0UM19"/>
<dbReference type="GO" id="GO:0036297">
    <property type="term" value="P:interstrand cross-link repair"/>
    <property type="evidence" value="ECO:0007669"/>
    <property type="project" value="InterPro"/>
</dbReference>
<dbReference type="Pfam" id="PF17949">
    <property type="entry name" value="PND"/>
    <property type="match status" value="1"/>
</dbReference>